<gene>
    <name evidence="5" type="primary">hemA_1</name>
    <name evidence="5" type="ORF">OXPF_22380</name>
</gene>
<dbReference type="AlphaFoldDB" id="A0A0N8NT78"/>
<proteinExistence type="inferred from homology"/>
<comment type="pathway">
    <text evidence="3">Amino-acid biosynthesis.</text>
</comment>
<dbReference type="Pfam" id="PF02153">
    <property type="entry name" value="PDH_N"/>
    <property type="match status" value="1"/>
</dbReference>
<dbReference type="InterPro" id="IPR003099">
    <property type="entry name" value="Prephen_DH"/>
</dbReference>
<dbReference type="InterPro" id="IPR046825">
    <property type="entry name" value="PDH_C"/>
</dbReference>
<evidence type="ECO:0000313" key="6">
    <source>
        <dbReference type="Proteomes" id="UP000050326"/>
    </source>
</evidence>
<dbReference type="GO" id="GO:0008883">
    <property type="term" value="F:glutamyl-tRNA reductase activity"/>
    <property type="evidence" value="ECO:0007669"/>
    <property type="project" value="UniProtKB-EC"/>
</dbReference>
<organism evidence="5 6">
    <name type="scientific">Oxobacter pfennigii</name>
    <dbReference type="NCBI Taxonomy" id="36849"/>
    <lineage>
        <taxon>Bacteria</taxon>
        <taxon>Bacillati</taxon>
        <taxon>Bacillota</taxon>
        <taxon>Clostridia</taxon>
        <taxon>Eubacteriales</taxon>
        <taxon>Clostridiaceae</taxon>
        <taxon>Oxobacter</taxon>
    </lineage>
</organism>
<dbReference type="SUPFAM" id="SSF51735">
    <property type="entry name" value="NAD(P)-binding Rossmann-fold domains"/>
    <property type="match status" value="1"/>
</dbReference>
<dbReference type="OrthoDB" id="9802008at2"/>
<dbReference type="STRING" id="36849.OXPF_22380"/>
<dbReference type="FunFam" id="3.40.50.720:FF:000208">
    <property type="entry name" value="Prephenate dehydrogenase"/>
    <property type="match status" value="1"/>
</dbReference>
<evidence type="ECO:0000259" key="4">
    <source>
        <dbReference type="PROSITE" id="PS51176"/>
    </source>
</evidence>
<dbReference type="GO" id="GO:0004665">
    <property type="term" value="F:prephenate dehydrogenase (NADP+) activity"/>
    <property type="evidence" value="ECO:0007669"/>
    <property type="project" value="InterPro"/>
</dbReference>
<dbReference type="EC" id="1.2.1.70" evidence="5"/>
<name>A0A0N8NT78_9CLOT</name>
<dbReference type="SUPFAM" id="SSF48179">
    <property type="entry name" value="6-phosphogluconate dehydrogenase C-terminal domain-like"/>
    <property type="match status" value="1"/>
</dbReference>
<evidence type="ECO:0000313" key="5">
    <source>
        <dbReference type="EMBL" id="KPU44072.1"/>
    </source>
</evidence>
<dbReference type="InterPro" id="IPR050812">
    <property type="entry name" value="Preph/Arog_dehydrog"/>
</dbReference>
<dbReference type="GO" id="GO:0008977">
    <property type="term" value="F:prephenate dehydrogenase (NAD+) activity"/>
    <property type="evidence" value="ECO:0007669"/>
    <property type="project" value="InterPro"/>
</dbReference>
<dbReference type="InterPro" id="IPR036291">
    <property type="entry name" value="NAD(P)-bd_dom_sf"/>
</dbReference>
<accession>A0A0N8NT78</accession>
<evidence type="ECO:0000256" key="2">
    <source>
        <dbReference type="ARBA" id="ARBA00023002"/>
    </source>
</evidence>
<keyword evidence="6" id="KW-1185">Reference proteome</keyword>
<dbReference type="Gene3D" id="3.40.50.720">
    <property type="entry name" value="NAD(P)-binding Rossmann-like Domain"/>
    <property type="match status" value="1"/>
</dbReference>
<dbReference type="PROSITE" id="PS51176">
    <property type="entry name" value="PDH_ADH"/>
    <property type="match status" value="1"/>
</dbReference>
<dbReference type="PANTHER" id="PTHR21363:SF0">
    <property type="entry name" value="PREPHENATE DEHYDROGENASE [NADP(+)]"/>
    <property type="match status" value="1"/>
</dbReference>
<protein>
    <submittedName>
        <fullName evidence="5">Glutamyl-tRNA reductase</fullName>
        <ecNumber evidence="5">1.2.1.70</ecNumber>
    </submittedName>
</protein>
<dbReference type="RefSeq" id="WP_054875272.1">
    <property type="nucleotide sequence ID" value="NZ_LKET01000032.1"/>
</dbReference>
<dbReference type="Pfam" id="PF20463">
    <property type="entry name" value="PDH_C"/>
    <property type="match status" value="1"/>
</dbReference>
<dbReference type="PANTHER" id="PTHR21363">
    <property type="entry name" value="PREPHENATE DEHYDROGENASE"/>
    <property type="match status" value="1"/>
</dbReference>
<dbReference type="InterPro" id="IPR046826">
    <property type="entry name" value="PDH_N"/>
</dbReference>
<dbReference type="Proteomes" id="UP000050326">
    <property type="component" value="Unassembled WGS sequence"/>
</dbReference>
<dbReference type="EMBL" id="LKET01000032">
    <property type="protein sequence ID" value="KPU44072.1"/>
    <property type="molecule type" value="Genomic_DNA"/>
</dbReference>
<dbReference type="Gene3D" id="1.10.3660.10">
    <property type="entry name" value="6-phosphogluconate dehydrogenase C-terminal like domain"/>
    <property type="match status" value="1"/>
</dbReference>
<comment type="caution">
    <text evidence="5">The sequence shown here is derived from an EMBL/GenBank/DDBJ whole genome shotgun (WGS) entry which is preliminary data.</text>
</comment>
<dbReference type="InterPro" id="IPR008927">
    <property type="entry name" value="6-PGluconate_DH-like_C_sf"/>
</dbReference>
<evidence type="ECO:0000256" key="1">
    <source>
        <dbReference type="ARBA" id="ARBA00007964"/>
    </source>
</evidence>
<keyword evidence="2 5" id="KW-0560">Oxidoreductase</keyword>
<sequence>MGIKKITVIGAGLIGGSLIKAFLSTGEFDVTCVDNDEDNLKLALNDGAKVISIENIKEAVFDCDLIFVCTPVMDMLNIIKDVISGVKKGCIISDAGSTKGWIMKNLAPYIKEDVYFIGGHPMAGSEKSGYINASANMFKGASYILIPRMGVPEGKVKALEEVISKTGALTVIQDEFTHDKWTASLSHLPYIVSICLSSSIDRGGYEDDILKMSAGSLRDMTRVSDSSLNMWRDICATNKEQIMANLSKFREELDCFTQILEQGELKDIENYIVKAKDFRQRLARIKGY</sequence>
<reference evidence="5 6" key="1">
    <citation type="submission" date="2015-09" db="EMBL/GenBank/DDBJ databases">
        <title>Genome sequence of Oxobacter pfennigii DSM 3222.</title>
        <authorList>
            <person name="Poehlein A."/>
            <person name="Bengelsdorf F.R."/>
            <person name="Schiel-Bengelsdorf B."/>
            <person name="Duerre P."/>
            <person name="Daniel R."/>
        </authorList>
    </citation>
    <scope>NUCLEOTIDE SEQUENCE [LARGE SCALE GENOMIC DNA]</scope>
    <source>
        <strain evidence="5 6">DSM 3222</strain>
    </source>
</reference>
<dbReference type="GO" id="GO:0006571">
    <property type="term" value="P:tyrosine biosynthetic process"/>
    <property type="evidence" value="ECO:0007669"/>
    <property type="project" value="InterPro"/>
</dbReference>
<evidence type="ECO:0000256" key="3">
    <source>
        <dbReference type="ARBA" id="ARBA00029440"/>
    </source>
</evidence>
<comment type="similarity">
    <text evidence="1">Belongs to the prephenate/arogenate dehydrogenase family.</text>
</comment>
<dbReference type="GO" id="GO:0070403">
    <property type="term" value="F:NAD+ binding"/>
    <property type="evidence" value="ECO:0007669"/>
    <property type="project" value="InterPro"/>
</dbReference>
<feature type="domain" description="Prephenate/arogenate dehydrogenase" evidence="4">
    <location>
        <begin position="4"/>
        <end position="288"/>
    </location>
</feature>